<evidence type="ECO:0000313" key="11">
    <source>
        <dbReference type="EMBL" id="MDC5696406.1"/>
    </source>
</evidence>
<keyword evidence="6" id="KW-0274">FAD</keyword>
<dbReference type="InterPro" id="IPR008219">
    <property type="entry name" value="PRODH_bac_arc"/>
</dbReference>
<dbReference type="EC" id="1.5.5.2" evidence="3"/>
<dbReference type="InterPro" id="IPR002872">
    <property type="entry name" value="Proline_DH_dom"/>
</dbReference>
<dbReference type="Gene3D" id="3.20.20.220">
    <property type="match status" value="1"/>
</dbReference>
<name>A0ABT5GFE4_9MICO</name>
<dbReference type="Pfam" id="PF01619">
    <property type="entry name" value="Pro_dh"/>
    <property type="match status" value="1"/>
</dbReference>
<dbReference type="Proteomes" id="UP001150259">
    <property type="component" value="Unassembled WGS sequence"/>
</dbReference>
<dbReference type="InterPro" id="IPR015659">
    <property type="entry name" value="Proline_oxidase"/>
</dbReference>
<proteinExistence type="predicted"/>
<dbReference type="PIRSF" id="PIRSF000196">
    <property type="entry name" value="Pro_dehydrog"/>
    <property type="match status" value="1"/>
</dbReference>
<keyword evidence="4" id="KW-0285">Flavoprotein</keyword>
<protein>
    <recommendedName>
        <fullName evidence="3">proline dehydrogenase</fullName>
        <ecNumber evidence="3">1.5.5.2</ecNumber>
    </recommendedName>
</protein>
<accession>A0ABT5GFE4</accession>
<dbReference type="EMBL" id="JAPFQL010000011">
    <property type="protein sequence ID" value="MDC5696406.1"/>
    <property type="molecule type" value="Genomic_DNA"/>
</dbReference>
<organism evidence="11 12">
    <name type="scientific">Intrasporangium calvum</name>
    <dbReference type="NCBI Taxonomy" id="53358"/>
    <lineage>
        <taxon>Bacteria</taxon>
        <taxon>Bacillati</taxon>
        <taxon>Actinomycetota</taxon>
        <taxon>Actinomycetes</taxon>
        <taxon>Micrococcales</taxon>
        <taxon>Intrasporangiaceae</taxon>
        <taxon>Intrasporangium</taxon>
    </lineage>
</organism>
<comment type="pathway">
    <text evidence="2">Amino-acid degradation; L-proline degradation into L-glutamate; L-glutamate from L-proline: step 1/2.</text>
</comment>
<comment type="cofactor">
    <cofactor evidence="1">
        <name>FAD</name>
        <dbReference type="ChEBI" id="CHEBI:57692"/>
    </cofactor>
</comment>
<evidence type="ECO:0000313" key="12">
    <source>
        <dbReference type="Proteomes" id="UP001150259"/>
    </source>
</evidence>
<comment type="caution">
    <text evidence="11">The sequence shown here is derived from an EMBL/GenBank/DDBJ whole genome shotgun (WGS) entry which is preliminary data.</text>
</comment>
<evidence type="ECO:0000256" key="3">
    <source>
        <dbReference type="ARBA" id="ARBA00012695"/>
    </source>
</evidence>
<keyword evidence="12" id="KW-1185">Reference proteome</keyword>
<evidence type="ECO:0000256" key="4">
    <source>
        <dbReference type="ARBA" id="ARBA00022630"/>
    </source>
</evidence>
<keyword evidence="7" id="KW-0560">Oxidoreductase</keyword>
<comment type="catalytic activity">
    <reaction evidence="9">
        <text>L-proline + a quinone = (S)-1-pyrroline-5-carboxylate + a quinol + H(+)</text>
        <dbReference type="Rhea" id="RHEA:23784"/>
        <dbReference type="ChEBI" id="CHEBI:15378"/>
        <dbReference type="ChEBI" id="CHEBI:17388"/>
        <dbReference type="ChEBI" id="CHEBI:24646"/>
        <dbReference type="ChEBI" id="CHEBI:60039"/>
        <dbReference type="ChEBI" id="CHEBI:132124"/>
        <dbReference type="EC" id="1.5.5.2"/>
    </reaction>
</comment>
<evidence type="ECO:0000256" key="2">
    <source>
        <dbReference type="ARBA" id="ARBA00004739"/>
    </source>
</evidence>
<dbReference type="PANTHER" id="PTHR13914">
    <property type="entry name" value="PROLINE OXIDASE"/>
    <property type="match status" value="1"/>
</dbReference>
<feature type="domain" description="Proline dehydrogenase" evidence="10">
    <location>
        <begin position="48"/>
        <end position="307"/>
    </location>
</feature>
<dbReference type="SUPFAM" id="SSF51730">
    <property type="entry name" value="FAD-linked oxidoreductase"/>
    <property type="match status" value="1"/>
</dbReference>
<evidence type="ECO:0000256" key="1">
    <source>
        <dbReference type="ARBA" id="ARBA00001974"/>
    </source>
</evidence>
<keyword evidence="8" id="KW-0642">Proline metabolism</keyword>
<evidence type="ECO:0000256" key="9">
    <source>
        <dbReference type="ARBA" id="ARBA00048779"/>
    </source>
</evidence>
<dbReference type="InterPro" id="IPR029041">
    <property type="entry name" value="FAD-linked_oxidoreductase-like"/>
</dbReference>
<reference evidence="11 12" key="1">
    <citation type="submission" date="2022-11" db="EMBL/GenBank/DDBJ databases">
        <title>Anaerobic phenanthrene biodegradation by a DNRA strain PheN6.</title>
        <authorList>
            <person name="Zhang Z."/>
        </authorList>
    </citation>
    <scope>NUCLEOTIDE SEQUENCE [LARGE SCALE GENOMIC DNA]</scope>
    <source>
        <strain evidence="11 12">PheN6</strain>
    </source>
</reference>
<sequence length="316" mass="34580">MDASDLLRNSLLQLSKQEAIRDVIQKAPVSRSVVKRFVPGAAHADAVRAASEMAATGRMATIDYLGEDTTDLTLAKQTKDAYLELLTALRDGGLTENGSVEVSLKLSALGQALPGDGDRIALEHAREICTLADLAGTTVTLDMEDHTTTDATLEALRELRADFPSVGAVLQSYLYRTEADCRDLATAGSRVRLCKGAYKEPESVAFQSGAEVDKAYVRCLKILMQGDGYPMVATHDPRLVEIAGALAAQAGRAATSFEYQMLYGIRPDEQRRISDRGDQMRVYIPYGQEWYGYLMRRMAEKPANVMFFVRGLATRG</sequence>
<evidence type="ECO:0000256" key="6">
    <source>
        <dbReference type="ARBA" id="ARBA00022827"/>
    </source>
</evidence>
<evidence type="ECO:0000256" key="5">
    <source>
        <dbReference type="ARBA" id="ARBA00022741"/>
    </source>
</evidence>
<dbReference type="RefSeq" id="WP_272460983.1">
    <property type="nucleotide sequence ID" value="NZ_JAPFQL010000011.1"/>
</dbReference>
<evidence type="ECO:0000256" key="7">
    <source>
        <dbReference type="ARBA" id="ARBA00023002"/>
    </source>
</evidence>
<keyword evidence="5" id="KW-0547">Nucleotide-binding</keyword>
<dbReference type="PANTHER" id="PTHR13914:SF0">
    <property type="entry name" value="PROLINE DEHYDROGENASE 1, MITOCHONDRIAL"/>
    <property type="match status" value="1"/>
</dbReference>
<gene>
    <name evidence="11" type="ORF">OO014_03990</name>
</gene>
<evidence type="ECO:0000259" key="10">
    <source>
        <dbReference type="Pfam" id="PF01619"/>
    </source>
</evidence>
<evidence type="ECO:0000256" key="8">
    <source>
        <dbReference type="ARBA" id="ARBA00023062"/>
    </source>
</evidence>